<gene>
    <name evidence="2" type="ORF">E6H03_05655</name>
</gene>
<dbReference type="AlphaFoldDB" id="A0A537JGY6"/>
<evidence type="ECO:0000313" key="2">
    <source>
        <dbReference type="EMBL" id="TMI82376.1"/>
    </source>
</evidence>
<proteinExistence type="predicted"/>
<dbReference type="Proteomes" id="UP000318093">
    <property type="component" value="Unassembled WGS sequence"/>
</dbReference>
<feature type="domain" description="HD-GYP" evidence="1">
    <location>
        <begin position="45"/>
        <end position="243"/>
    </location>
</feature>
<dbReference type="PANTHER" id="PTHR43155">
    <property type="entry name" value="CYCLIC DI-GMP PHOSPHODIESTERASE PA4108-RELATED"/>
    <property type="match status" value="1"/>
</dbReference>
<dbReference type="CDD" id="cd00077">
    <property type="entry name" value="HDc"/>
    <property type="match status" value="1"/>
</dbReference>
<dbReference type="SUPFAM" id="SSF109604">
    <property type="entry name" value="HD-domain/PDEase-like"/>
    <property type="match status" value="1"/>
</dbReference>
<dbReference type="NCBIfam" id="TIGR00277">
    <property type="entry name" value="HDIG"/>
    <property type="match status" value="1"/>
</dbReference>
<dbReference type="InterPro" id="IPR003607">
    <property type="entry name" value="HD/PDEase_dom"/>
</dbReference>
<name>A0A537JGY6_9BACT</name>
<dbReference type="InterPro" id="IPR037522">
    <property type="entry name" value="HD_GYP_dom"/>
</dbReference>
<accession>A0A537JGY6</accession>
<comment type="caution">
    <text evidence="2">The sequence shown here is derived from an EMBL/GenBank/DDBJ whole genome shotgun (WGS) entry which is preliminary data.</text>
</comment>
<dbReference type="SMART" id="SM00471">
    <property type="entry name" value="HDc"/>
    <property type="match status" value="1"/>
</dbReference>
<dbReference type="Gene3D" id="1.10.3210.10">
    <property type="entry name" value="Hypothetical protein af1432"/>
    <property type="match status" value="1"/>
</dbReference>
<reference evidence="2 3" key="1">
    <citation type="journal article" date="2019" name="Nat. Microbiol.">
        <title>Mediterranean grassland soil C-N compound turnover is dependent on rainfall and depth, and is mediated by genomically divergent microorganisms.</title>
        <authorList>
            <person name="Diamond S."/>
            <person name="Andeer P.F."/>
            <person name="Li Z."/>
            <person name="Crits-Christoph A."/>
            <person name="Burstein D."/>
            <person name="Anantharaman K."/>
            <person name="Lane K.R."/>
            <person name="Thomas B.C."/>
            <person name="Pan C."/>
            <person name="Northen T.R."/>
            <person name="Banfield J.F."/>
        </authorList>
    </citation>
    <scope>NUCLEOTIDE SEQUENCE [LARGE SCALE GENOMIC DNA]</scope>
    <source>
        <strain evidence="2">NP_6</strain>
    </source>
</reference>
<organism evidence="2 3">
    <name type="scientific">Candidatus Segetimicrobium genomatis</name>
    <dbReference type="NCBI Taxonomy" id="2569760"/>
    <lineage>
        <taxon>Bacteria</taxon>
        <taxon>Bacillati</taxon>
        <taxon>Candidatus Sysuimicrobiota</taxon>
        <taxon>Candidatus Sysuimicrobiia</taxon>
        <taxon>Candidatus Sysuimicrobiales</taxon>
        <taxon>Candidatus Segetimicrobiaceae</taxon>
        <taxon>Candidatus Segetimicrobium</taxon>
    </lineage>
</organism>
<dbReference type="PROSITE" id="PS51832">
    <property type="entry name" value="HD_GYP"/>
    <property type="match status" value="1"/>
</dbReference>
<dbReference type="PANTHER" id="PTHR43155:SF2">
    <property type="entry name" value="CYCLIC DI-GMP PHOSPHODIESTERASE PA4108"/>
    <property type="match status" value="1"/>
</dbReference>
<protein>
    <submittedName>
        <fullName evidence="2">HD domain-containing protein</fullName>
    </submittedName>
</protein>
<dbReference type="Pfam" id="PF13487">
    <property type="entry name" value="HD_5"/>
    <property type="match status" value="1"/>
</dbReference>
<dbReference type="InterPro" id="IPR006675">
    <property type="entry name" value="HDIG_dom"/>
</dbReference>
<evidence type="ECO:0000259" key="1">
    <source>
        <dbReference type="PROSITE" id="PS51832"/>
    </source>
</evidence>
<evidence type="ECO:0000313" key="3">
    <source>
        <dbReference type="Proteomes" id="UP000318093"/>
    </source>
</evidence>
<dbReference type="EMBL" id="VBAN01000165">
    <property type="protein sequence ID" value="TMI82376.1"/>
    <property type="molecule type" value="Genomic_DNA"/>
</dbReference>
<sequence>MLPTKVNPQAVYRSGLRVMDELTYEVAQNAPPNLWKAEKVVGHFLDILTEQGAAQLGVAALKRHDEDSFHHSVNVCILSLMIGSRLDLDRPLLTVLGVAALLHDIGKSRVPQDLLTKPAKLTREEEEVVRRHTIYGAHALRDFPDLLRLAMVVAFEHHANYNLSGYPQITLKKAPHLLTRIVQVADVSDAATSSRRGYRRPKRAAEVLRIILTEAGTLFDPVVARLAVGVLVDLYRRDQGSQTVQLPD</sequence>